<dbReference type="Proteomes" id="UP000291084">
    <property type="component" value="Chromosome 11"/>
</dbReference>
<name>A0A0S3T6X0_PHAAN</name>
<organism evidence="1 2">
    <name type="scientific">Vigna angularis var. angularis</name>
    <dbReference type="NCBI Taxonomy" id="157739"/>
    <lineage>
        <taxon>Eukaryota</taxon>
        <taxon>Viridiplantae</taxon>
        <taxon>Streptophyta</taxon>
        <taxon>Embryophyta</taxon>
        <taxon>Tracheophyta</taxon>
        <taxon>Spermatophyta</taxon>
        <taxon>Magnoliopsida</taxon>
        <taxon>eudicotyledons</taxon>
        <taxon>Gunneridae</taxon>
        <taxon>Pentapetalae</taxon>
        <taxon>rosids</taxon>
        <taxon>fabids</taxon>
        <taxon>Fabales</taxon>
        <taxon>Fabaceae</taxon>
        <taxon>Papilionoideae</taxon>
        <taxon>50 kb inversion clade</taxon>
        <taxon>NPAAA clade</taxon>
        <taxon>indigoferoid/millettioid clade</taxon>
        <taxon>Phaseoleae</taxon>
        <taxon>Vigna</taxon>
    </lineage>
</organism>
<reference evidence="1 2" key="1">
    <citation type="journal article" date="2015" name="Sci. Rep.">
        <title>The power of single molecule real-time sequencing technology in the de novo assembly of a eukaryotic genome.</title>
        <authorList>
            <person name="Sakai H."/>
            <person name="Naito K."/>
            <person name="Ogiso-Tanaka E."/>
            <person name="Takahashi Y."/>
            <person name="Iseki K."/>
            <person name="Muto C."/>
            <person name="Satou K."/>
            <person name="Teruya K."/>
            <person name="Shiroma A."/>
            <person name="Shimoji M."/>
            <person name="Hirano T."/>
            <person name="Itoh T."/>
            <person name="Kaga A."/>
            <person name="Tomooka N."/>
        </authorList>
    </citation>
    <scope>NUCLEOTIDE SEQUENCE [LARGE SCALE GENOMIC DNA]</scope>
    <source>
        <strain evidence="2">cv. Shumari</strain>
    </source>
</reference>
<keyword evidence="2" id="KW-1185">Reference proteome</keyword>
<evidence type="ECO:0000313" key="2">
    <source>
        <dbReference type="Proteomes" id="UP000291084"/>
    </source>
</evidence>
<proteinExistence type="predicted"/>
<evidence type="ECO:0000313" key="1">
    <source>
        <dbReference type="EMBL" id="BAU01006.1"/>
    </source>
</evidence>
<protein>
    <recommendedName>
        <fullName evidence="3">NB-ARC domain-containing protein</fullName>
    </recommendedName>
</protein>
<accession>A0A0S3T6X0</accession>
<dbReference type="SUPFAM" id="SSF52058">
    <property type="entry name" value="L domain-like"/>
    <property type="match status" value="1"/>
</dbReference>
<evidence type="ECO:0008006" key="3">
    <source>
        <dbReference type="Google" id="ProtNLM"/>
    </source>
</evidence>
<gene>
    <name evidence="1" type="primary">Vigan.11G015700</name>
    <name evidence="1" type="ORF">VIGAN_11015700</name>
</gene>
<dbReference type="AlphaFoldDB" id="A0A0S3T6X0"/>
<sequence>MQILLPSLTELEIIDCPKVEKFPDGGLPSNIKCMSLSSLKLIASLRDTLDVNTCLERLTIEKLDVESFPGEVLLPRSLTSLSFLFCQILKSLTTRIYATSLLSHIMD</sequence>
<dbReference type="Gene3D" id="3.80.10.10">
    <property type="entry name" value="Ribonuclease Inhibitor"/>
    <property type="match status" value="1"/>
</dbReference>
<dbReference type="InterPro" id="IPR032675">
    <property type="entry name" value="LRR_dom_sf"/>
</dbReference>
<dbReference type="EMBL" id="AP015044">
    <property type="protein sequence ID" value="BAU01006.1"/>
    <property type="molecule type" value="Genomic_DNA"/>
</dbReference>
<feature type="non-terminal residue" evidence="1">
    <location>
        <position position="107"/>
    </location>
</feature>